<comment type="caution">
    <text evidence="1">The sequence shown here is derived from an EMBL/GenBank/DDBJ whole genome shotgun (WGS) entry which is preliminary data.</text>
</comment>
<protein>
    <submittedName>
        <fullName evidence="1">Jg2072 protein</fullName>
    </submittedName>
</protein>
<dbReference type="AlphaFoldDB" id="A0A8S4QUI8"/>
<keyword evidence="2" id="KW-1185">Reference proteome</keyword>
<proteinExistence type="predicted"/>
<accession>A0A8S4QUI8</accession>
<evidence type="ECO:0000313" key="2">
    <source>
        <dbReference type="Proteomes" id="UP000838756"/>
    </source>
</evidence>
<organism evidence="1 2">
    <name type="scientific">Pararge aegeria aegeria</name>
    <dbReference type="NCBI Taxonomy" id="348720"/>
    <lineage>
        <taxon>Eukaryota</taxon>
        <taxon>Metazoa</taxon>
        <taxon>Ecdysozoa</taxon>
        <taxon>Arthropoda</taxon>
        <taxon>Hexapoda</taxon>
        <taxon>Insecta</taxon>
        <taxon>Pterygota</taxon>
        <taxon>Neoptera</taxon>
        <taxon>Endopterygota</taxon>
        <taxon>Lepidoptera</taxon>
        <taxon>Glossata</taxon>
        <taxon>Ditrysia</taxon>
        <taxon>Papilionoidea</taxon>
        <taxon>Nymphalidae</taxon>
        <taxon>Satyrinae</taxon>
        <taxon>Satyrini</taxon>
        <taxon>Parargina</taxon>
        <taxon>Pararge</taxon>
    </lineage>
</organism>
<dbReference type="Proteomes" id="UP000838756">
    <property type="component" value="Unassembled WGS sequence"/>
</dbReference>
<reference evidence="1" key="1">
    <citation type="submission" date="2022-03" db="EMBL/GenBank/DDBJ databases">
        <authorList>
            <person name="Lindestad O."/>
        </authorList>
    </citation>
    <scope>NUCLEOTIDE SEQUENCE</scope>
</reference>
<gene>
    <name evidence="1" type="primary">jg2072</name>
    <name evidence="1" type="ORF">PAEG_LOCUS5761</name>
</gene>
<sequence length="74" mass="8258">MFADACVDDHAIMRKRAASIMSRLLRSSDTLLSTLGVKLDSPLCRSLNGVPMVTTREVLKRKKRKRASPSGRTR</sequence>
<name>A0A8S4QUI8_9NEOP</name>
<evidence type="ECO:0000313" key="1">
    <source>
        <dbReference type="EMBL" id="CAH2217884.1"/>
    </source>
</evidence>
<dbReference type="EMBL" id="CAKXAJ010018731">
    <property type="protein sequence ID" value="CAH2217884.1"/>
    <property type="molecule type" value="Genomic_DNA"/>
</dbReference>